<keyword evidence="3" id="KW-1185">Reference proteome</keyword>
<name>A0ABT4LYX0_9PROT</name>
<dbReference type="InterPro" id="IPR021647">
    <property type="entry name" value="CusF_Ec"/>
</dbReference>
<gene>
    <name evidence="2" type="ORF">O4G74_15960</name>
</gene>
<evidence type="ECO:0000256" key="1">
    <source>
        <dbReference type="SAM" id="MobiDB-lite"/>
    </source>
</evidence>
<protein>
    <submittedName>
        <fullName evidence="2">Copper-binding protein</fullName>
    </submittedName>
</protein>
<reference evidence="2" key="1">
    <citation type="submission" date="2022-12" db="EMBL/GenBank/DDBJ databases">
        <title>Bacterial isolates from different developmental stages of Nematostella vectensis.</title>
        <authorList>
            <person name="Fraune S."/>
        </authorList>
    </citation>
    <scope>NUCLEOTIDE SEQUENCE</scope>
    <source>
        <strain evidence="2">G21632-S1</strain>
    </source>
</reference>
<evidence type="ECO:0000313" key="2">
    <source>
        <dbReference type="EMBL" id="MCZ4299556.1"/>
    </source>
</evidence>
<evidence type="ECO:0000313" key="3">
    <source>
        <dbReference type="Proteomes" id="UP001083770"/>
    </source>
</evidence>
<dbReference type="Gene3D" id="2.40.50.320">
    <property type="entry name" value="Copper binding periplasmic protein CusF"/>
    <property type="match status" value="1"/>
</dbReference>
<dbReference type="Pfam" id="PF11604">
    <property type="entry name" value="CusF_Ec"/>
    <property type="match status" value="1"/>
</dbReference>
<feature type="region of interest" description="Disordered" evidence="1">
    <location>
        <begin position="59"/>
        <end position="110"/>
    </location>
</feature>
<dbReference type="EMBL" id="JAPWGW010000014">
    <property type="protein sequence ID" value="MCZ4299556.1"/>
    <property type="molecule type" value="Genomic_DNA"/>
</dbReference>
<dbReference type="InterPro" id="IPR042230">
    <property type="entry name" value="CusF_sf"/>
</dbReference>
<accession>A0ABT4LYX0</accession>
<organism evidence="2 3">
    <name type="scientific">Henriciella marina</name>
    <dbReference type="NCBI Taxonomy" id="453851"/>
    <lineage>
        <taxon>Bacteria</taxon>
        <taxon>Pseudomonadati</taxon>
        <taxon>Pseudomonadota</taxon>
        <taxon>Alphaproteobacteria</taxon>
        <taxon>Hyphomonadales</taxon>
        <taxon>Hyphomonadaceae</taxon>
        <taxon>Henriciella</taxon>
    </lineage>
</organism>
<dbReference type="RefSeq" id="WP_112063341.1">
    <property type="nucleotide sequence ID" value="NZ_JAPWGW010000014.1"/>
</dbReference>
<dbReference type="Proteomes" id="UP001083770">
    <property type="component" value="Unassembled WGS sequence"/>
</dbReference>
<comment type="caution">
    <text evidence="2">The sequence shown here is derived from an EMBL/GenBank/DDBJ whole genome shotgun (WGS) entry which is preliminary data.</text>
</comment>
<sequence>MTTPITSRSSVSSKKFVNQVPAAFRGRNACVSRLVHQEIPMTQRILITAFLLGSASLTACSDPESRTPPASGPADQTRPEPFEQADEAMPGDTGRATGRITSLDRDDGRVTIDHGPFEGIAMGAMTMSFALMGDLELTDLSEGDDVIFQVKRGRDGSHRIMEICSIPANGRDCPDQETVYPHNPPDQ</sequence>
<proteinExistence type="predicted"/>